<keyword evidence="3" id="KW-0812">Transmembrane</keyword>
<dbReference type="Pfam" id="PF03929">
    <property type="entry name" value="PepSY_TM"/>
    <property type="match status" value="1"/>
</dbReference>
<dbReference type="Pfam" id="PF00175">
    <property type="entry name" value="NAD_binding_1"/>
    <property type="match status" value="1"/>
</dbReference>
<dbReference type="SUPFAM" id="SSF63380">
    <property type="entry name" value="Riboflavin synthase domain-like"/>
    <property type="match status" value="1"/>
</dbReference>
<dbReference type="EC" id="1.6.2.4" evidence="2"/>
<name>A0ABV2LSA3_9FLAO</name>
<keyword evidence="5" id="KW-0560">Oxidoreductase</keyword>
<dbReference type="GO" id="GO:0004783">
    <property type="term" value="F:sulfite reductase (NADPH) activity"/>
    <property type="evidence" value="ECO:0007669"/>
    <property type="project" value="UniProtKB-EC"/>
</dbReference>
<reference evidence="5 6" key="1">
    <citation type="submission" date="2024-06" db="EMBL/GenBank/DDBJ databases">
        <title>Genomic Encyclopedia of Type Strains, Phase IV (KMG-IV): sequencing the most valuable type-strain genomes for metagenomic binning, comparative biology and taxonomic classification.</title>
        <authorList>
            <person name="Goeker M."/>
        </authorList>
    </citation>
    <scope>NUCLEOTIDE SEQUENCE [LARGE SCALE GENOMIC DNA]</scope>
    <source>
        <strain evidence="5 6">DSM 29388</strain>
    </source>
</reference>
<comment type="caution">
    <text evidence="5">The sequence shown here is derived from an EMBL/GenBank/DDBJ whole genome shotgun (WGS) entry which is preliminary data.</text>
</comment>
<feature type="transmembrane region" description="Helical" evidence="3">
    <location>
        <begin position="300"/>
        <end position="324"/>
    </location>
</feature>
<dbReference type="PANTHER" id="PTHR19384:SF17">
    <property type="entry name" value="NADPH--CYTOCHROME P450 REDUCTASE"/>
    <property type="match status" value="1"/>
</dbReference>
<dbReference type="Gene3D" id="3.40.50.360">
    <property type="match status" value="1"/>
</dbReference>
<dbReference type="Gene3D" id="3.40.50.80">
    <property type="entry name" value="Nucleotide-binding domain of ferredoxin-NADP reductase (FNR) module"/>
    <property type="match status" value="1"/>
</dbReference>
<keyword evidence="3" id="KW-0472">Membrane</keyword>
<dbReference type="RefSeq" id="WP_354507707.1">
    <property type="nucleotide sequence ID" value="NZ_JBEPMO010000004.1"/>
</dbReference>
<keyword evidence="3" id="KW-1133">Transmembrane helix</keyword>
<dbReference type="Gene3D" id="2.40.30.10">
    <property type="entry name" value="Translation factors"/>
    <property type="match status" value="1"/>
</dbReference>
<protein>
    <recommendedName>
        <fullName evidence="2">NADPH--hemoprotein reductase</fullName>
        <ecNumber evidence="2">1.6.2.4</ecNumber>
    </recommendedName>
</protein>
<gene>
    <name evidence="5" type="ORF">ABID46_001004</name>
</gene>
<dbReference type="EMBL" id="JBEPMO010000004">
    <property type="protein sequence ID" value="MET3731435.1"/>
    <property type="molecule type" value="Genomic_DNA"/>
</dbReference>
<dbReference type="PANTHER" id="PTHR19384">
    <property type="entry name" value="NITRIC OXIDE SYNTHASE-RELATED"/>
    <property type="match status" value="1"/>
</dbReference>
<dbReference type="SUPFAM" id="SSF52218">
    <property type="entry name" value="Flavoproteins"/>
    <property type="match status" value="1"/>
</dbReference>
<dbReference type="InterPro" id="IPR005625">
    <property type="entry name" value="PepSY-ass_TM"/>
</dbReference>
<dbReference type="Proteomes" id="UP001549146">
    <property type="component" value="Unassembled WGS sequence"/>
</dbReference>
<dbReference type="Pfam" id="PF00258">
    <property type="entry name" value="Flavodoxin_1"/>
    <property type="match status" value="1"/>
</dbReference>
<evidence type="ECO:0000256" key="3">
    <source>
        <dbReference type="SAM" id="Phobius"/>
    </source>
</evidence>
<dbReference type="InterPro" id="IPR001433">
    <property type="entry name" value="OxRdtase_FAD/NAD-bd"/>
</dbReference>
<keyword evidence="6" id="KW-1185">Reference proteome</keyword>
<organism evidence="5 6">
    <name type="scientific">Moheibacter stercoris</name>
    <dbReference type="NCBI Taxonomy" id="1628251"/>
    <lineage>
        <taxon>Bacteria</taxon>
        <taxon>Pseudomonadati</taxon>
        <taxon>Bacteroidota</taxon>
        <taxon>Flavobacteriia</taxon>
        <taxon>Flavobacteriales</taxon>
        <taxon>Weeksellaceae</taxon>
        <taxon>Moheibacter</taxon>
    </lineage>
</organism>
<evidence type="ECO:0000259" key="4">
    <source>
        <dbReference type="PROSITE" id="PS50902"/>
    </source>
</evidence>
<feature type="domain" description="Flavodoxin-like" evidence="4">
    <location>
        <begin position="342"/>
        <end position="481"/>
    </location>
</feature>
<feature type="transmembrane region" description="Helical" evidence="3">
    <location>
        <begin position="12"/>
        <end position="33"/>
    </location>
</feature>
<dbReference type="SUPFAM" id="SSF52343">
    <property type="entry name" value="Ferredoxin reductase-like, C-terminal NADP-linked domain"/>
    <property type="match status" value="1"/>
</dbReference>
<dbReference type="InterPro" id="IPR008254">
    <property type="entry name" value="Flavodoxin/NO_synth"/>
</dbReference>
<dbReference type="InterPro" id="IPR017938">
    <property type="entry name" value="Riboflavin_synthase-like_b-brl"/>
</dbReference>
<keyword evidence="1" id="KW-0285">Flavoprotein</keyword>
<dbReference type="InterPro" id="IPR029039">
    <property type="entry name" value="Flavoprotein-like_sf"/>
</dbReference>
<proteinExistence type="predicted"/>
<accession>A0ABV2LSA3</accession>
<dbReference type="PROSITE" id="PS51257">
    <property type="entry name" value="PROKAR_LIPOPROTEIN"/>
    <property type="match status" value="1"/>
</dbReference>
<dbReference type="InterPro" id="IPR039261">
    <property type="entry name" value="FNR_nucleotide-bd"/>
</dbReference>
<evidence type="ECO:0000256" key="1">
    <source>
        <dbReference type="ARBA" id="ARBA00022630"/>
    </source>
</evidence>
<feature type="transmembrane region" description="Helical" evidence="3">
    <location>
        <begin position="172"/>
        <end position="197"/>
    </location>
</feature>
<evidence type="ECO:0000313" key="6">
    <source>
        <dbReference type="Proteomes" id="UP001549146"/>
    </source>
</evidence>
<feature type="transmembrane region" description="Helical" evidence="3">
    <location>
        <begin position="130"/>
        <end position="151"/>
    </location>
</feature>
<evidence type="ECO:0000256" key="2">
    <source>
        <dbReference type="ARBA" id="ARBA00023797"/>
    </source>
</evidence>
<dbReference type="PROSITE" id="PS50902">
    <property type="entry name" value="FLAVODOXIN_LIKE"/>
    <property type="match status" value="1"/>
</dbReference>
<sequence>MTLSVWRLSHLALAVVSCLFLIMASITGVILAFDPVNEKMQPYKVDGFDTITLAQSLPVLKETYTEIAELSVDHNQFVTLDGFDEEGNNFKQFIDPLTGKQLGEPQPKSEFINWVTALHRSLFLKETGRFLIGLVSFLLMLITVSGLILIIKRQKTFKAFFGKIQKDSWAQYFHVVSGRLLLIPVFIIALTGTYLFMLRFDWIPTQEIPEAEIGEIVDRSEEQIPLKDFAVFQTIHLSEVEKVEFPFFEDPEEFYKLKLKDREIVLDQFTGEILSETEYPQTKIWEDWSMDLHTGRTNSIWAIILGIASLNILFFIYSGFAITLKRTKTKIRNKFKSAEAEVIILVGSENGTTLHFAQKFHQQLLDKKVKSYLTEMDKYEIYPAAQKIIVMTSTHGLGDAPSNALKFEKLLTKNPQPQNVKFYVVGFGSKSYEDFAGYAVKVDNWLSNQSWAEREIEVFKIHDKSVNEFLNWVKLWNEKTELDITTSASVYQMKQPKLNSFKVVSVGNPKKNGDVFQVLLDTRQKFESGDILAIYPGEEQKERFYSISKSGKQIKLVVKFHEFGLGSQFLKNLKLGQILKGRVLDNPSFHFPKQASKVVLVGNGTGIAPYLGMVEDNKNKVETHVYCGFRYNNETSKSYADFLSTQKEKGHLKDFQFAFSREENKCYVMDLIRKDAKFFGELLINKGSIMICGSLAMQQDVEAVLNEVTMQYVGKPLQEFKDLGQIQTDCY</sequence>
<evidence type="ECO:0000313" key="5">
    <source>
        <dbReference type="EMBL" id="MET3731435.1"/>
    </source>
</evidence>